<dbReference type="RefSeq" id="XP_023632327.1">
    <property type="nucleotide sequence ID" value="XM_023776559.1"/>
</dbReference>
<accession>A0A2D3VQM1</accession>
<organism evidence="3 4">
    <name type="scientific">Ramularia collo-cygni</name>
    <dbReference type="NCBI Taxonomy" id="112498"/>
    <lineage>
        <taxon>Eukaryota</taxon>
        <taxon>Fungi</taxon>
        <taxon>Dikarya</taxon>
        <taxon>Ascomycota</taxon>
        <taxon>Pezizomycotina</taxon>
        <taxon>Dothideomycetes</taxon>
        <taxon>Dothideomycetidae</taxon>
        <taxon>Mycosphaerellales</taxon>
        <taxon>Mycosphaerellaceae</taxon>
        <taxon>Ramularia</taxon>
    </lineage>
</organism>
<dbReference type="AlphaFoldDB" id="A0A2D3VQM1"/>
<proteinExistence type="predicted"/>
<evidence type="ECO:0000313" key="3">
    <source>
        <dbReference type="EMBL" id="CZT25669.1"/>
    </source>
</evidence>
<sequence>MPLSIFQFPKPRTLLRFVSLRTATEFITLTLLINKVTGFYGILALFTGYELNPLQLSHYIYSLIILGLAAWLGPAIRSRPSEPLKVLALAWLYVLDTVINAAYTALFGMGWFVLLAQHFGEETGGIGKVPGEGMMDDTAGFTNPNVNATAVEVTVKPAPGLLSGQEAVVISQVGTTTGMVLESDMMTSIGLLALFSLIRVYFCLVVMSYARGVLRRSVANASAGSVGFESTTDATMASNPFQTVEGWRGKLGRVMVRFPSKRYWLGREEIMPGEESGMLSEWERATSGRFQGGRKALRVKVPSGSAEQKGVGERERRARSGTGPPPMSASSAKSERKGLPE</sequence>
<dbReference type="PANTHER" id="PTHR28077">
    <property type="entry name" value="INOSITOL PHOSPHORYLCERAMIDE SYNTHASE REGULATORY SUBUNIT KEI1"/>
    <property type="match status" value="1"/>
</dbReference>
<dbReference type="GO" id="GO:0070917">
    <property type="term" value="F:inositol phosphoceramide synthase regulator activity"/>
    <property type="evidence" value="ECO:0007669"/>
    <property type="project" value="InterPro"/>
</dbReference>
<keyword evidence="2" id="KW-0812">Transmembrane</keyword>
<dbReference type="Proteomes" id="UP000225277">
    <property type="component" value="Unassembled WGS sequence"/>
</dbReference>
<dbReference type="Pfam" id="PF08552">
    <property type="entry name" value="Kei1"/>
    <property type="match status" value="1"/>
</dbReference>
<dbReference type="EMBL" id="FJUY01000029">
    <property type="protein sequence ID" value="CZT25669.1"/>
    <property type="molecule type" value="Genomic_DNA"/>
</dbReference>
<name>A0A2D3VQM1_9PEZI</name>
<gene>
    <name evidence="3" type="ORF">RCC_11338</name>
</gene>
<dbReference type="PANTHER" id="PTHR28077:SF1">
    <property type="entry name" value="INOSITOL PHOSPHORYLCERAMIDE SYNTHASE REGULATORY SUBUNIT KEI1"/>
    <property type="match status" value="1"/>
</dbReference>
<dbReference type="STRING" id="112498.A0A2D3VQM1"/>
<protein>
    <recommendedName>
        <fullName evidence="5">DUF1753-domain-containing protein</fullName>
    </recommendedName>
</protein>
<keyword evidence="2" id="KW-1133">Transmembrane helix</keyword>
<dbReference type="GO" id="GO:0000139">
    <property type="term" value="C:Golgi membrane"/>
    <property type="evidence" value="ECO:0007669"/>
    <property type="project" value="TreeGrafter"/>
</dbReference>
<keyword evidence="2" id="KW-0472">Membrane</keyword>
<feature type="transmembrane region" description="Helical" evidence="2">
    <location>
        <begin position="58"/>
        <end position="76"/>
    </location>
</feature>
<dbReference type="GO" id="GO:0006673">
    <property type="term" value="P:inositol phosphoceramide metabolic process"/>
    <property type="evidence" value="ECO:0007669"/>
    <property type="project" value="InterPro"/>
</dbReference>
<dbReference type="GO" id="GO:0070916">
    <property type="term" value="C:inositol phosphoceramide synthase complex"/>
    <property type="evidence" value="ECO:0007669"/>
    <property type="project" value="TreeGrafter"/>
</dbReference>
<evidence type="ECO:0008006" key="5">
    <source>
        <dbReference type="Google" id="ProtNLM"/>
    </source>
</evidence>
<dbReference type="OrthoDB" id="3338076at2759"/>
<feature type="transmembrane region" description="Helical" evidence="2">
    <location>
        <begin position="189"/>
        <end position="210"/>
    </location>
</feature>
<feature type="transmembrane region" description="Helical" evidence="2">
    <location>
        <begin position="26"/>
        <end position="46"/>
    </location>
</feature>
<evidence type="ECO:0000256" key="2">
    <source>
        <dbReference type="SAM" id="Phobius"/>
    </source>
</evidence>
<feature type="region of interest" description="Disordered" evidence="1">
    <location>
        <begin position="293"/>
        <end position="341"/>
    </location>
</feature>
<reference evidence="3 4" key="1">
    <citation type="submission" date="2016-03" db="EMBL/GenBank/DDBJ databases">
        <authorList>
            <person name="Ploux O."/>
        </authorList>
    </citation>
    <scope>NUCLEOTIDE SEQUENCE [LARGE SCALE GENOMIC DNA]</scope>
    <source>
        <strain evidence="3 4">URUG2</strain>
    </source>
</reference>
<dbReference type="GeneID" id="35606357"/>
<evidence type="ECO:0000313" key="4">
    <source>
        <dbReference type="Proteomes" id="UP000225277"/>
    </source>
</evidence>
<dbReference type="InterPro" id="IPR013862">
    <property type="entry name" value="Kei1"/>
</dbReference>
<feature type="transmembrane region" description="Helical" evidence="2">
    <location>
        <begin position="88"/>
        <end position="114"/>
    </location>
</feature>
<keyword evidence="4" id="KW-1185">Reference proteome</keyword>
<evidence type="ECO:0000256" key="1">
    <source>
        <dbReference type="SAM" id="MobiDB-lite"/>
    </source>
</evidence>